<dbReference type="SUPFAM" id="SSF51735">
    <property type="entry name" value="NAD(P)-binding Rossmann-fold domains"/>
    <property type="match status" value="1"/>
</dbReference>
<gene>
    <name evidence="3" type="ORF">AAFC00_000716</name>
</gene>
<dbReference type="InterPro" id="IPR036291">
    <property type="entry name" value="NAD(P)-bd_dom_sf"/>
</dbReference>
<dbReference type="Proteomes" id="UP001562354">
    <property type="component" value="Unassembled WGS sequence"/>
</dbReference>
<dbReference type="NCBIfam" id="NF005559">
    <property type="entry name" value="PRK07231.1"/>
    <property type="match status" value="1"/>
</dbReference>
<evidence type="ECO:0000313" key="3">
    <source>
        <dbReference type="EMBL" id="KAL1304313.1"/>
    </source>
</evidence>
<keyword evidence="4" id="KW-1185">Reference proteome</keyword>
<dbReference type="InterPro" id="IPR002347">
    <property type="entry name" value="SDR_fam"/>
</dbReference>
<organism evidence="3 4">
    <name type="scientific">Neodothiora populina</name>
    <dbReference type="NCBI Taxonomy" id="2781224"/>
    <lineage>
        <taxon>Eukaryota</taxon>
        <taxon>Fungi</taxon>
        <taxon>Dikarya</taxon>
        <taxon>Ascomycota</taxon>
        <taxon>Pezizomycotina</taxon>
        <taxon>Dothideomycetes</taxon>
        <taxon>Dothideomycetidae</taxon>
        <taxon>Dothideales</taxon>
        <taxon>Dothioraceae</taxon>
        <taxon>Neodothiora</taxon>
    </lineage>
</organism>
<dbReference type="PRINTS" id="PR00081">
    <property type="entry name" value="GDHRDH"/>
</dbReference>
<dbReference type="PRINTS" id="PR00080">
    <property type="entry name" value="SDRFAMILY"/>
</dbReference>
<protein>
    <submittedName>
        <fullName evidence="3">Uncharacterized protein</fullName>
    </submittedName>
</protein>
<dbReference type="PANTHER" id="PTHR43639:SF1">
    <property type="entry name" value="SHORT-CHAIN DEHYDROGENASE_REDUCTASE FAMILY PROTEIN"/>
    <property type="match status" value="1"/>
</dbReference>
<accession>A0ABR3PED2</accession>
<proteinExistence type="inferred from homology"/>
<evidence type="ECO:0000256" key="2">
    <source>
        <dbReference type="ARBA" id="ARBA00023002"/>
    </source>
</evidence>
<dbReference type="GeneID" id="95974419"/>
<name>A0ABR3PED2_9PEZI</name>
<dbReference type="Gene3D" id="3.40.50.720">
    <property type="entry name" value="NAD(P)-binding Rossmann-like Domain"/>
    <property type="match status" value="1"/>
</dbReference>
<evidence type="ECO:0000313" key="4">
    <source>
        <dbReference type="Proteomes" id="UP001562354"/>
    </source>
</evidence>
<dbReference type="RefSeq" id="XP_069200588.1">
    <property type="nucleotide sequence ID" value="XM_069347294.1"/>
</dbReference>
<dbReference type="PANTHER" id="PTHR43639">
    <property type="entry name" value="OXIDOREDUCTASE, SHORT-CHAIN DEHYDROGENASE/REDUCTASE FAMILY (AFU_ORTHOLOGUE AFUA_5G02870)"/>
    <property type="match status" value="1"/>
</dbReference>
<comment type="caution">
    <text evidence="3">The sequence shown here is derived from an EMBL/GenBank/DDBJ whole genome shotgun (WGS) entry which is preliminary data.</text>
</comment>
<evidence type="ECO:0000256" key="1">
    <source>
        <dbReference type="ARBA" id="ARBA00006484"/>
    </source>
</evidence>
<sequence>MSNNKPSSTAEFKLGRLEGKVALVTGGANEAGFGAAISRRFVSEGAKVLIGDLDEKGALAVAKGLSDDDGGSCKGIKMNVCQESDWKAAVDTIVKEWGGLDIVVNNAGTTYRNKPTAEVTDDEWERVFKVNVKSIFWSAKVAIPQVQKRGGGSIINIASIGSIRPRPGLVWYNSSKAAVSNATKGLAAEYGPDQIRVNAICPLLSGTGLFESFVGVKDTPENRKKYAEAIPLQRLTEPQDVANAAVYLASDEGKFITGVNLEVDGGRGI</sequence>
<keyword evidence="2" id="KW-0560">Oxidoreductase</keyword>
<dbReference type="Pfam" id="PF13561">
    <property type="entry name" value="adh_short_C2"/>
    <property type="match status" value="1"/>
</dbReference>
<comment type="similarity">
    <text evidence="1">Belongs to the short-chain dehydrogenases/reductases (SDR) family.</text>
</comment>
<dbReference type="EMBL" id="JBFMKM010000009">
    <property type="protein sequence ID" value="KAL1304313.1"/>
    <property type="molecule type" value="Genomic_DNA"/>
</dbReference>
<reference evidence="3 4" key="1">
    <citation type="submission" date="2024-07" db="EMBL/GenBank/DDBJ databases">
        <title>Draft sequence of the Neodothiora populina.</title>
        <authorList>
            <person name="Drown D.D."/>
            <person name="Schuette U.S."/>
            <person name="Buechlein A.B."/>
            <person name="Rusch D.R."/>
            <person name="Winton L.W."/>
            <person name="Adams G.A."/>
        </authorList>
    </citation>
    <scope>NUCLEOTIDE SEQUENCE [LARGE SCALE GENOMIC DNA]</scope>
    <source>
        <strain evidence="3 4">CPC 39397</strain>
    </source>
</reference>